<dbReference type="NCBIfam" id="TIGR00741">
    <property type="entry name" value="yfiA"/>
    <property type="match status" value="1"/>
</dbReference>
<dbReference type="InterPro" id="IPR038416">
    <property type="entry name" value="Ribosom_S30AE_C_sf"/>
</dbReference>
<evidence type="ECO:0000259" key="4">
    <source>
        <dbReference type="Pfam" id="PF16321"/>
    </source>
</evidence>
<sequence>MQINITFRHLESSEGLKEYVRKKIGRLEKYFEGPVEAHVILKAEKFRKEAEVILRGDGMDVTAREETQDMYEAIDLVTDVLEKQIKRLREKRKGITKKGRREEPPTVNLSSEETPPEILIERVALKPMSVEEALAQFAGESRPVFLFLNSDEGDRLCALYRDGDRVVLVVPE</sequence>
<dbReference type="AlphaFoldDB" id="A0A7C3CTZ1"/>
<dbReference type="Gene3D" id="3.30.505.50">
    <property type="entry name" value="Sigma 54 modulation/S30EA ribosomal protein, C-terminal domain"/>
    <property type="match status" value="1"/>
</dbReference>
<dbReference type="InterPro" id="IPR032528">
    <property type="entry name" value="Ribosom_S30AE_C"/>
</dbReference>
<dbReference type="PANTHER" id="PTHR33231">
    <property type="entry name" value="30S RIBOSOMAL PROTEIN"/>
    <property type="match status" value="1"/>
</dbReference>
<reference evidence="5" key="1">
    <citation type="journal article" date="2020" name="mSystems">
        <title>Genome- and Community-Level Interaction Insights into Carbon Utilization and Element Cycling Functions of Hydrothermarchaeota in Hydrothermal Sediment.</title>
        <authorList>
            <person name="Zhou Z."/>
            <person name="Liu Y."/>
            <person name="Xu W."/>
            <person name="Pan J."/>
            <person name="Luo Z.H."/>
            <person name="Li M."/>
        </authorList>
    </citation>
    <scope>NUCLEOTIDE SEQUENCE [LARGE SCALE GENOMIC DNA]</scope>
    <source>
        <strain evidence="5">HyVt-483</strain>
    </source>
</reference>
<name>A0A7C3CTZ1_9BACT</name>
<accession>A0A7C3CTZ1</accession>
<comment type="subunit">
    <text evidence="2">Associates exclusively with 100S ribosomes, which are dimers of 70S ribosomes.</text>
</comment>
<comment type="caution">
    <text evidence="5">The sequence shown here is derived from an EMBL/GenBank/DDBJ whole genome shotgun (WGS) entry which is preliminary data.</text>
</comment>
<evidence type="ECO:0000256" key="2">
    <source>
        <dbReference type="ARBA" id="ARBA00038695"/>
    </source>
</evidence>
<dbReference type="SUPFAM" id="SSF69754">
    <property type="entry name" value="Ribosome binding protein Y (YfiA homologue)"/>
    <property type="match status" value="1"/>
</dbReference>
<dbReference type="EMBL" id="DRMH01000105">
    <property type="protein sequence ID" value="HFC98353.1"/>
    <property type="molecule type" value="Genomic_DNA"/>
</dbReference>
<protein>
    <recommendedName>
        <fullName evidence="3">Ribosome hibernation promoting factor</fullName>
    </recommendedName>
</protein>
<evidence type="ECO:0000256" key="1">
    <source>
        <dbReference type="ARBA" id="ARBA00022845"/>
    </source>
</evidence>
<dbReference type="PANTHER" id="PTHR33231:SF1">
    <property type="entry name" value="30S RIBOSOMAL PROTEIN"/>
    <property type="match status" value="1"/>
</dbReference>
<dbReference type="GO" id="GO:0045900">
    <property type="term" value="P:negative regulation of translational elongation"/>
    <property type="evidence" value="ECO:0007669"/>
    <property type="project" value="TreeGrafter"/>
</dbReference>
<evidence type="ECO:0000313" key="5">
    <source>
        <dbReference type="EMBL" id="HFC98353.1"/>
    </source>
</evidence>
<dbReference type="InterPro" id="IPR036567">
    <property type="entry name" value="RHF-like"/>
</dbReference>
<dbReference type="CDD" id="cd00552">
    <property type="entry name" value="RaiA"/>
    <property type="match status" value="1"/>
</dbReference>
<proteinExistence type="predicted"/>
<dbReference type="Gene3D" id="3.30.160.100">
    <property type="entry name" value="Ribosome hibernation promotion factor-like"/>
    <property type="match status" value="1"/>
</dbReference>
<dbReference type="Pfam" id="PF02482">
    <property type="entry name" value="Ribosomal_S30AE"/>
    <property type="match status" value="1"/>
</dbReference>
<dbReference type="GO" id="GO:0022627">
    <property type="term" value="C:cytosolic small ribosomal subunit"/>
    <property type="evidence" value="ECO:0007669"/>
    <property type="project" value="TreeGrafter"/>
</dbReference>
<keyword evidence="1" id="KW-0810">Translation regulation</keyword>
<gene>
    <name evidence="5" type="primary">raiA</name>
    <name evidence="5" type="ORF">ENJ40_07855</name>
</gene>
<dbReference type="Proteomes" id="UP000886043">
    <property type="component" value="Unassembled WGS sequence"/>
</dbReference>
<dbReference type="GO" id="GO:0043024">
    <property type="term" value="F:ribosomal small subunit binding"/>
    <property type="evidence" value="ECO:0007669"/>
    <property type="project" value="TreeGrafter"/>
</dbReference>
<feature type="domain" description="Sigma 54 modulation/S30EA ribosomal protein C-terminal" evidence="4">
    <location>
        <begin position="121"/>
        <end position="162"/>
    </location>
</feature>
<dbReference type="Pfam" id="PF16321">
    <property type="entry name" value="Ribosom_S30AE_C"/>
    <property type="match status" value="1"/>
</dbReference>
<evidence type="ECO:0000256" key="3">
    <source>
        <dbReference type="ARBA" id="ARBA00041148"/>
    </source>
</evidence>
<dbReference type="InterPro" id="IPR050574">
    <property type="entry name" value="HPF/YfiA_ribosome-assoc"/>
</dbReference>
<dbReference type="InterPro" id="IPR003489">
    <property type="entry name" value="RHF/RaiA"/>
</dbReference>
<organism evidence="5">
    <name type="scientific">Thermosulfurimonas dismutans</name>
    <dbReference type="NCBI Taxonomy" id="999894"/>
    <lineage>
        <taxon>Bacteria</taxon>
        <taxon>Pseudomonadati</taxon>
        <taxon>Thermodesulfobacteriota</taxon>
        <taxon>Thermodesulfobacteria</taxon>
        <taxon>Thermodesulfobacteriales</taxon>
        <taxon>Thermodesulfobacteriaceae</taxon>
        <taxon>Thermosulfurimonas</taxon>
    </lineage>
</organism>